<dbReference type="AlphaFoldDB" id="A0A2N6LFX5"/>
<evidence type="ECO:0000313" key="3">
    <source>
        <dbReference type="Proteomes" id="UP000235081"/>
    </source>
</evidence>
<evidence type="ECO:0000313" key="2">
    <source>
        <dbReference type="EMBL" id="PMB22622.1"/>
    </source>
</evidence>
<feature type="domain" description="Glycosyltransferase subfamily 4-like N-terminal" evidence="1">
    <location>
        <begin position="18"/>
        <end position="175"/>
    </location>
</feature>
<dbReference type="SUPFAM" id="SSF53756">
    <property type="entry name" value="UDP-Glycosyltransferase/glycogen phosphorylase"/>
    <property type="match status" value="1"/>
</dbReference>
<proteinExistence type="predicted"/>
<evidence type="ECO:0000259" key="1">
    <source>
        <dbReference type="Pfam" id="PF13439"/>
    </source>
</evidence>
<protein>
    <recommendedName>
        <fullName evidence="1">Glycosyltransferase subfamily 4-like N-terminal domain-containing protein</fullName>
    </recommendedName>
</protein>
<reference evidence="2 3" key="1">
    <citation type="submission" date="2017-07" db="EMBL/GenBank/DDBJ databases">
        <title>Genomes of Fischerella (Mastigocladus) sp. strains.</title>
        <authorList>
            <person name="Miller S.R."/>
        </authorList>
    </citation>
    <scope>NUCLEOTIDE SEQUENCE [LARGE SCALE GENOMIC DNA]</scope>
    <source>
        <strain evidence="2 3">CCMEE 5318</strain>
    </source>
</reference>
<dbReference type="Proteomes" id="UP000235081">
    <property type="component" value="Unassembled WGS sequence"/>
</dbReference>
<dbReference type="Pfam" id="PF13439">
    <property type="entry name" value="Glyco_transf_4"/>
    <property type="match status" value="1"/>
</dbReference>
<sequence length="206" mass="23466">MPMTPLRLAYLGSSMRNMGGAERVNSAVLTQLDRTRFEPHAIFLKTKGELGGRLAEQGVFVHELGIRSRYEFPFAILRLRQTLKRLTVQVLFTAEDKLCMGLASIMRRWRVVPRYVAALHGTRSWKGYRGIAHVQAIRSADRVVLLSERNKQFWQQQYALPDSKVVVIPNGIPLGRFQVLSAEEKTARRLQHGLHPSRFTVGLIAF</sequence>
<comment type="caution">
    <text evidence="2">The sequence shown here is derived from an EMBL/GenBank/DDBJ whole genome shotgun (WGS) entry which is preliminary data.</text>
</comment>
<name>A0A2N6LFX5_9CYAN</name>
<feature type="non-terminal residue" evidence="2">
    <location>
        <position position="206"/>
    </location>
</feature>
<dbReference type="Gene3D" id="3.40.50.2000">
    <property type="entry name" value="Glycogen Phosphorylase B"/>
    <property type="match status" value="1"/>
</dbReference>
<organism evidence="2 3">
    <name type="scientific">Fischerella thermalis CCMEE 5318</name>
    <dbReference type="NCBI Taxonomy" id="2019666"/>
    <lineage>
        <taxon>Bacteria</taxon>
        <taxon>Bacillati</taxon>
        <taxon>Cyanobacteriota</taxon>
        <taxon>Cyanophyceae</taxon>
        <taxon>Nostocales</taxon>
        <taxon>Hapalosiphonaceae</taxon>
        <taxon>Fischerella</taxon>
    </lineage>
</organism>
<dbReference type="InterPro" id="IPR028098">
    <property type="entry name" value="Glyco_trans_4-like_N"/>
</dbReference>
<dbReference type="RefSeq" id="WP_146008672.1">
    <property type="nucleotide sequence ID" value="NZ_NMQE01000339.1"/>
</dbReference>
<gene>
    <name evidence="2" type="ORF">CEN46_11865</name>
</gene>
<dbReference type="EMBL" id="NMQE01000339">
    <property type="protein sequence ID" value="PMB22622.1"/>
    <property type="molecule type" value="Genomic_DNA"/>
</dbReference>
<accession>A0A2N6LFX5</accession>